<evidence type="ECO:0000313" key="1">
    <source>
        <dbReference type="EMBL" id="GIZ02961.1"/>
    </source>
</evidence>
<organism evidence="1 2">
    <name type="scientific">Caerostris extrusa</name>
    <name type="common">Bark spider</name>
    <name type="synonym">Caerostris bankana</name>
    <dbReference type="NCBI Taxonomy" id="172846"/>
    <lineage>
        <taxon>Eukaryota</taxon>
        <taxon>Metazoa</taxon>
        <taxon>Ecdysozoa</taxon>
        <taxon>Arthropoda</taxon>
        <taxon>Chelicerata</taxon>
        <taxon>Arachnida</taxon>
        <taxon>Araneae</taxon>
        <taxon>Araneomorphae</taxon>
        <taxon>Entelegynae</taxon>
        <taxon>Araneoidea</taxon>
        <taxon>Araneidae</taxon>
        <taxon>Caerostris</taxon>
    </lineage>
</organism>
<proteinExistence type="predicted"/>
<gene>
    <name evidence="1" type="ORF">CEXT_717641</name>
</gene>
<dbReference type="Proteomes" id="UP001054945">
    <property type="component" value="Unassembled WGS sequence"/>
</dbReference>
<reference evidence="1 2" key="1">
    <citation type="submission" date="2021-06" db="EMBL/GenBank/DDBJ databases">
        <title>Caerostris extrusa draft genome.</title>
        <authorList>
            <person name="Kono N."/>
            <person name="Arakawa K."/>
        </authorList>
    </citation>
    <scope>NUCLEOTIDE SEQUENCE [LARGE SCALE GENOMIC DNA]</scope>
</reference>
<comment type="caution">
    <text evidence="1">The sequence shown here is derived from an EMBL/GenBank/DDBJ whole genome shotgun (WGS) entry which is preliminary data.</text>
</comment>
<name>A0AAV4YAE8_CAEEX</name>
<sequence length="92" mass="11036">MFRLSSNFNRDLYLSKRVFTPNRRPLVPNATKSKGKLLLARWRGFDQRCYRHDLEKDANPGRRKFFAIIWRKNWVKSKKMNVGVFGKRSGEF</sequence>
<protein>
    <submittedName>
        <fullName evidence="1">Uncharacterized protein</fullName>
    </submittedName>
</protein>
<dbReference type="EMBL" id="BPLR01018883">
    <property type="protein sequence ID" value="GIZ02961.1"/>
    <property type="molecule type" value="Genomic_DNA"/>
</dbReference>
<evidence type="ECO:0000313" key="2">
    <source>
        <dbReference type="Proteomes" id="UP001054945"/>
    </source>
</evidence>
<keyword evidence="2" id="KW-1185">Reference proteome</keyword>
<dbReference type="AlphaFoldDB" id="A0AAV4YAE8"/>
<accession>A0AAV4YAE8</accession>